<dbReference type="EMBL" id="MDYL01000002">
    <property type="protein sequence ID" value="OQD77818.1"/>
    <property type="molecule type" value="Genomic_DNA"/>
</dbReference>
<proteinExistence type="predicted"/>
<dbReference type="Proteomes" id="UP000191522">
    <property type="component" value="Unassembled WGS sequence"/>
</dbReference>
<dbReference type="OMA" id="FMETHYF"/>
<organism evidence="1 2">
    <name type="scientific">Penicillium decumbens</name>
    <dbReference type="NCBI Taxonomy" id="69771"/>
    <lineage>
        <taxon>Eukaryota</taxon>
        <taxon>Fungi</taxon>
        <taxon>Dikarya</taxon>
        <taxon>Ascomycota</taxon>
        <taxon>Pezizomycotina</taxon>
        <taxon>Eurotiomycetes</taxon>
        <taxon>Eurotiomycetidae</taxon>
        <taxon>Eurotiales</taxon>
        <taxon>Aspergillaceae</taxon>
        <taxon>Penicillium</taxon>
    </lineage>
</organism>
<reference evidence="2" key="1">
    <citation type="journal article" date="2017" name="Nat. Microbiol.">
        <title>Global analysis of biosynthetic gene clusters reveals vast potential of secondary metabolite production in Penicillium species.</title>
        <authorList>
            <person name="Nielsen J.C."/>
            <person name="Grijseels S."/>
            <person name="Prigent S."/>
            <person name="Ji B."/>
            <person name="Dainat J."/>
            <person name="Nielsen K.F."/>
            <person name="Frisvad J.C."/>
            <person name="Workman M."/>
            <person name="Nielsen J."/>
        </authorList>
    </citation>
    <scope>NUCLEOTIDE SEQUENCE [LARGE SCALE GENOMIC DNA]</scope>
    <source>
        <strain evidence="2">IBT 11843</strain>
    </source>
</reference>
<protein>
    <submittedName>
        <fullName evidence="1">Uncharacterized protein</fullName>
    </submittedName>
</protein>
<sequence length="102" mass="11810">MCLYRGIYYHDCGHSRFLLYNLCDHFLNQLQRINNPEERERYAIPFDGAGCEPRVRLKADGSVDTLAYDPVKGWSNVVQWEHNMVEVCYKCQTRGFGGSETG</sequence>
<dbReference type="OrthoDB" id="4508307at2759"/>
<evidence type="ECO:0000313" key="1">
    <source>
        <dbReference type="EMBL" id="OQD77818.1"/>
    </source>
</evidence>
<comment type="caution">
    <text evidence="1">The sequence shown here is derived from an EMBL/GenBank/DDBJ whole genome shotgun (WGS) entry which is preliminary data.</text>
</comment>
<dbReference type="AlphaFoldDB" id="A0A1V6PLB1"/>
<name>A0A1V6PLB1_PENDC</name>
<evidence type="ECO:0000313" key="2">
    <source>
        <dbReference type="Proteomes" id="UP000191522"/>
    </source>
</evidence>
<gene>
    <name evidence="1" type="ORF">PENDEC_c002G03411</name>
</gene>
<keyword evidence="2" id="KW-1185">Reference proteome</keyword>
<accession>A0A1V6PLB1</accession>